<dbReference type="AlphaFoldDB" id="A0A2C5YEL9"/>
<feature type="region of interest" description="Disordered" evidence="1">
    <location>
        <begin position="1"/>
        <end position="49"/>
    </location>
</feature>
<feature type="transmembrane region" description="Helical" evidence="2">
    <location>
        <begin position="57"/>
        <end position="80"/>
    </location>
</feature>
<gene>
    <name evidence="3" type="ORF">CDD81_209</name>
</gene>
<evidence type="ECO:0000256" key="1">
    <source>
        <dbReference type="SAM" id="MobiDB-lite"/>
    </source>
</evidence>
<protein>
    <submittedName>
        <fullName evidence="3">Uncharacterized protein</fullName>
    </submittedName>
</protein>
<dbReference type="Proteomes" id="UP000226192">
    <property type="component" value="Unassembled WGS sequence"/>
</dbReference>
<name>A0A2C5YEL9_9HYPO</name>
<proteinExistence type="predicted"/>
<sequence length="94" mass="9319">MATSALVGTSSDTMLPTAQPIPPATGATPGQDQETAPQPSASGDLSRITPQNVNRNAAIGIASGAFAGVAFLVMGSVLLFKMRKRSSTSSAGGA</sequence>
<keyword evidence="2" id="KW-0812">Transmembrane</keyword>
<dbReference type="OrthoDB" id="10508981at2759"/>
<evidence type="ECO:0000313" key="3">
    <source>
        <dbReference type="EMBL" id="PHH66146.1"/>
    </source>
</evidence>
<evidence type="ECO:0000256" key="2">
    <source>
        <dbReference type="SAM" id="Phobius"/>
    </source>
</evidence>
<keyword evidence="2" id="KW-0472">Membrane</keyword>
<feature type="compositionally biased region" description="Polar residues" evidence="1">
    <location>
        <begin position="28"/>
        <end position="49"/>
    </location>
</feature>
<organism evidence="3 4">
    <name type="scientific">Ophiocordyceps australis</name>
    <dbReference type="NCBI Taxonomy" id="1399860"/>
    <lineage>
        <taxon>Eukaryota</taxon>
        <taxon>Fungi</taxon>
        <taxon>Dikarya</taxon>
        <taxon>Ascomycota</taxon>
        <taxon>Pezizomycotina</taxon>
        <taxon>Sordariomycetes</taxon>
        <taxon>Hypocreomycetidae</taxon>
        <taxon>Hypocreales</taxon>
        <taxon>Ophiocordycipitaceae</taxon>
        <taxon>Ophiocordyceps</taxon>
    </lineage>
</organism>
<accession>A0A2C5YEL9</accession>
<dbReference type="EMBL" id="NJET01000010">
    <property type="protein sequence ID" value="PHH66146.1"/>
    <property type="molecule type" value="Genomic_DNA"/>
</dbReference>
<reference evidence="3 4" key="1">
    <citation type="submission" date="2017-06" db="EMBL/GenBank/DDBJ databases">
        <title>Ant-infecting Ophiocordyceps genomes reveal a high diversity of potential behavioral manipulation genes and a possible major role for enterotoxins.</title>
        <authorList>
            <person name="De Bekker C."/>
            <person name="Evans H.C."/>
            <person name="Brachmann A."/>
            <person name="Hughes D.P."/>
        </authorList>
    </citation>
    <scope>NUCLEOTIDE SEQUENCE [LARGE SCALE GENOMIC DNA]</scope>
    <source>
        <strain evidence="3 4">Map64</strain>
    </source>
</reference>
<comment type="caution">
    <text evidence="3">The sequence shown here is derived from an EMBL/GenBank/DDBJ whole genome shotgun (WGS) entry which is preliminary data.</text>
</comment>
<keyword evidence="4" id="KW-1185">Reference proteome</keyword>
<evidence type="ECO:0000313" key="4">
    <source>
        <dbReference type="Proteomes" id="UP000226192"/>
    </source>
</evidence>
<keyword evidence="2" id="KW-1133">Transmembrane helix</keyword>
<feature type="compositionally biased region" description="Polar residues" evidence="1">
    <location>
        <begin position="1"/>
        <end position="16"/>
    </location>
</feature>